<evidence type="ECO:0000259" key="2">
    <source>
        <dbReference type="Pfam" id="PF09851"/>
    </source>
</evidence>
<evidence type="ECO:0000313" key="4">
    <source>
        <dbReference type="Proteomes" id="UP001159427"/>
    </source>
</evidence>
<evidence type="ECO:0000256" key="1">
    <source>
        <dbReference type="SAM" id="MobiDB-lite"/>
    </source>
</evidence>
<organism evidence="3 4">
    <name type="scientific">Porites evermanni</name>
    <dbReference type="NCBI Taxonomy" id="104178"/>
    <lineage>
        <taxon>Eukaryota</taxon>
        <taxon>Metazoa</taxon>
        <taxon>Cnidaria</taxon>
        <taxon>Anthozoa</taxon>
        <taxon>Hexacorallia</taxon>
        <taxon>Scleractinia</taxon>
        <taxon>Fungiina</taxon>
        <taxon>Poritidae</taxon>
        <taxon>Porites</taxon>
    </lineage>
</organism>
<comment type="caution">
    <text evidence="3">The sequence shown here is derived from an EMBL/GenBank/DDBJ whole genome shotgun (WGS) entry which is preliminary data.</text>
</comment>
<name>A0ABN8MGE3_9CNID</name>
<sequence length="131" mass="14817">MFTGSDDEMKAGPSFSITEKIEDFIPGLKDKHGETHQPYQYRLWAEMLALGFHKSEDEPPNLPIFRNKAMKKSSPGAGQVSTSKVETTSPASYLRSDILRQLRELNDLRVMGVLSEEEFADKKKVLLDDLN</sequence>
<evidence type="ECO:0000313" key="3">
    <source>
        <dbReference type="EMBL" id="CAH3027793.1"/>
    </source>
</evidence>
<feature type="region of interest" description="Disordered" evidence="1">
    <location>
        <begin position="69"/>
        <end position="88"/>
    </location>
</feature>
<proteinExistence type="predicted"/>
<keyword evidence="4" id="KW-1185">Reference proteome</keyword>
<dbReference type="Proteomes" id="UP001159427">
    <property type="component" value="Unassembled WGS sequence"/>
</dbReference>
<feature type="compositionally biased region" description="Polar residues" evidence="1">
    <location>
        <begin position="79"/>
        <end position="88"/>
    </location>
</feature>
<dbReference type="InterPro" id="IPR018649">
    <property type="entry name" value="SHOCT"/>
</dbReference>
<dbReference type="Pfam" id="PF09851">
    <property type="entry name" value="SHOCT"/>
    <property type="match status" value="1"/>
</dbReference>
<gene>
    <name evidence="3" type="ORF">PEVE_00032432</name>
</gene>
<reference evidence="3 4" key="1">
    <citation type="submission" date="2022-05" db="EMBL/GenBank/DDBJ databases">
        <authorList>
            <consortium name="Genoscope - CEA"/>
            <person name="William W."/>
        </authorList>
    </citation>
    <scope>NUCLEOTIDE SEQUENCE [LARGE SCALE GENOMIC DNA]</scope>
</reference>
<protein>
    <recommendedName>
        <fullName evidence="2">SHOCT domain-containing protein</fullName>
    </recommendedName>
</protein>
<feature type="domain" description="SHOCT" evidence="2">
    <location>
        <begin position="101"/>
        <end position="127"/>
    </location>
</feature>
<accession>A0ABN8MGE3</accession>
<dbReference type="EMBL" id="CALNXI010000472">
    <property type="protein sequence ID" value="CAH3027793.1"/>
    <property type="molecule type" value="Genomic_DNA"/>
</dbReference>